<comment type="caution">
    <text evidence="2">The sequence shown here is derived from an EMBL/GenBank/DDBJ whole genome shotgun (WGS) entry which is preliminary data.</text>
</comment>
<gene>
    <name evidence="2" type="ORF">BDN71DRAFT_1458452</name>
</gene>
<keyword evidence="3" id="KW-1185">Reference proteome</keyword>
<proteinExistence type="predicted"/>
<feature type="non-terminal residue" evidence="2">
    <location>
        <position position="60"/>
    </location>
</feature>
<feature type="region of interest" description="Disordered" evidence="1">
    <location>
        <begin position="1"/>
        <end position="60"/>
    </location>
</feature>
<reference evidence="2" key="1">
    <citation type="submission" date="2020-11" db="EMBL/GenBank/DDBJ databases">
        <authorList>
            <consortium name="DOE Joint Genome Institute"/>
            <person name="Ahrendt S."/>
            <person name="Riley R."/>
            <person name="Andreopoulos W."/>
            <person name="Labutti K."/>
            <person name="Pangilinan J."/>
            <person name="Ruiz-Duenas F.J."/>
            <person name="Barrasa J.M."/>
            <person name="Sanchez-Garcia M."/>
            <person name="Camarero S."/>
            <person name="Miyauchi S."/>
            <person name="Serrano A."/>
            <person name="Linde D."/>
            <person name="Babiker R."/>
            <person name="Drula E."/>
            <person name="Ayuso-Fernandez I."/>
            <person name="Pacheco R."/>
            <person name="Padilla G."/>
            <person name="Ferreira P."/>
            <person name="Barriuso J."/>
            <person name="Kellner H."/>
            <person name="Castanera R."/>
            <person name="Alfaro M."/>
            <person name="Ramirez L."/>
            <person name="Pisabarro A.G."/>
            <person name="Kuo A."/>
            <person name="Tritt A."/>
            <person name="Lipzen A."/>
            <person name="He G."/>
            <person name="Yan M."/>
            <person name="Ng V."/>
            <person name="Cullen D."/>
            <person name="Martin F."/>
            <person name="Rosso M.-N."/>
            <person name="Henrissat B."/>
            <person name="Hibbett D."/>
            <person name="Martinez A.T."/>
            <person name="Grigoriev I.V."/>
        </authorList>
    </citation>
    <scope>NUCLEOTIDE SEQUENCE</scope>
    <source>
        <strain evidence="2">ATCC 90797</strain>
    </source>
</reference>
<protein>
    <submittedName>
        <fullName evidence="2">Uncharacterized protein</fullName>
    </submittedName>
</protein>
<dbReference type="AlphaFoldDB" id="A0A9P6D1J4"/>
<evidence type="ECO:0000313" key="2">
    <source>
        <dbReference type="EMBL" id="KAF9487507.1"/>
    </source>
</evidence>
<evidence type="ECO:0000256" key="1">
    <source>
        <dbReference type="SAM" id="MobiDB-lite"/>
    </source>
</evidence>
<organism evidence="2 3">
    <name type="scientific">Pleurotus eryngii</name>
    <name type="common">Boletus of the steppes</name>
    <dbReference type="NCBI Taxonomy" id="5323"/>
    <lineage>
        <taxon>Eukaryota</taxon>
        <taxon>Fungi</taxon>
        <taxon>Dikarya</taxon>
        <taxon>Basidiomycota</taxon>
        <taxon>Agaricomycotina</taxon>
        <taxon>Agaricomycetes</taxon>
        <taxon>Agaricomycetidae</taxon>
        <taxon>Agaricales</taxon>
        <taxon>Pleurotineae</taxon>
        <taxon>Pleurotaceae</taxon>
        <taxon>Pleurotus</taxon>
    </lineage>
</organism>
<accession>A0A9P6D1J4</accession>
<sequence>MLAPFDACGPGCSSESVPSYPLSDEPPIGSSSSTSSTSTSALSTSSFSTSSSWSTVVVNI</sequence>
<dbReference type="EMBL" id="MU154772">
    <property type="protein sequence ID" value="KAF9487507.1"/>
    <property type="molecule type" value="Genomic_DNA"/>
</dbReference>
<name>A0A9P6D1J4_PLEER</name>
<evidence type="ECO:0000313" key="3">
    <source>
        <dbReference type="Proteomes" id="UP000807025"/>
    </source>
</evidence>
<dbReference type="Proteomes" id="UP000807025">
    <property type="component" value="Unassembled WGS sequence"/>
</dbReference>
<feature type="compositionally biased region" description="Low complexity" evidence="1">
    <location>
        <begin position="30"/>
        <end position="60"/>
    </location>
</feature>